<name>A0A5A7MKI3_9PROT</name>
<dbReference type="PANTHER" id="PTHR11707">
    <property type="entry name" value="L-ASPARAGINASE"/>
    <property type="match status" value="1"/>
</dbReference>
<dbReference type="PIRSF" id="PIRSF001220">
    <property type="entry name" value="L-ASNase_gatD"/>
    <property type="match status" value="1"/>
</dbReference>
<dbReference type="RefSeq" id="WP_149999132.1">
    <property type="nucleotide sequence ID" value="NZ_BKCL01000001.1"/>
</dbReference>
<dbReference type="InterPro" id="IPR040919">
    <property type="entry name" value="Asparaginase_C"/>
</dbReference>
<dbReference type="Gene3D" id="3.40.50.1170">
    <property type="entry name" value="L-asparaginase, N-terminal domain"/>
    <property type="match status" value="1"/>
</dbReference>
<keyword evidence="2" id="KW-0378">Hydrolase</keyword>
<evidence type="ECO:0000259" key="5">
    <source>
        <dbReference type="Pfam" id="PF00710"/>
    </source>
</evidence>
<gene>
    <name evidence="7" type="ORF">JCM17844_00340</name>
</gene>
<feature type="binding site" evidence="4">
    <location>
        <position position="57"/>
    </location>
    <ligand>
        <name>substrate</name>
    </ligand>
</feature>
<proteinExistence type="inferred from homology"/>
<dbReference type="PANTHER" id="PTHR11707:SF28">
    <property type="entry name" value="60 KDA LYSOPHOSPHOLIPASE"/>
    <property type="match status" value="1"/>
</dbReference>
<sequence length="328" mass="34093">MTKPRIALFTLGGTIAMTVGTNGGVVPALSGDDLIAAVPNLDGIAAITVCELARLGSANIGYGHIRTLVKKIREAVADGADGIVVTQGTDTLAESAFVLSLLLDVDVPVIVTGAMRHPSLPSSDGPGNLLAAVQAASTPELASCGVLLCMNDELHAAYAAEKSDTASTAAFRSRNMGPVARLVEGRVMMLARPGRMPHISLETDRPPRVPLISASFDDDGLLLDHLPADRAGVVIAAFGGGHLSEKMADRAAILAATCPVVLASQTGGGRILQSTYGYQGAEIDLIGRGLIPAGAFSPEKSQILLTLLISEKSTTPYIKRTFQDYPRF</sequence>
<dbReference type="InterPro" id="IPR027473">
    <property type="entry name" value="L-asparaginase_C"/>
</dbReference>
<dbReference type="InterPro" id="IPR027474">
    <property type="entry name" value="L-asparaginase_N"/>
</dbReference>
<dbReference type="Pfam" id="PF00710">
    <property type="entry name" value="Asparaginase"/>
    <property type="match status" value="1"/>
</dbReference>
<evidence type="ECO:0000313" key="7">
    <source>
        <dbReference type="EMBL" id="GEQ96397.1"/>
    </source>
</evidence>
<dbReference type="PROSITE" id="PS51732">
    <property type="entry name" value="ASN_GLN_ASE_3"/>
    <property type="match status" value="1"/>
</dbReference>
<comment type="similarity">
    <text evidence="1">Belongs to the asparaginase 1 family.</text>
</comment>
<dbReference type="AlphaFoldDB" id="A0A5A7MKI3"/>
<evidence type="ECO:0000259" key="6">
    <source>
        <dbReference type="Pfam" id="PF17763"/>
    </source>
</evidence>
<dbReference type="SUPFAM" id="SSF53774">
    <property type="entry name" value="Glutaminase/Asparaginase"/>
    <property type="match status" value="1"/>
</dbReference>
<dbReference type="SFLD" id="SFLDS00057">
    <property type="entry name" value="Glutaminase/Asparaginase"/>
    <property type="match status" value="1"/>
</dbReference>
<protein>
    <submittedName>
        <fullName evidence="7">L-asparaginase</fullName>
    </submittedName>
</protein>
<dbReference type="Proteomes" id="UP000322084">
    <property type="component" value="Unassembled WGS sequence"/>
</dbReference>
<dbReference type="PRINTS" id="PR00139">
    <property type="entry name" value="ASNGLNASE"/>
</dbReference>
<evidence type="ECO:0000256" key="4">
    <source>
        <dbReference type="PIRSR" id="PIRSR001220-2"/>
    </source>
</evidence>
<feature type="domain" description="L-asparaginase N-terminal" evidence="5">
    <location>
        <begin position="5"/>
        <end position="191"/>
    </location>
</feature>
<feature type="domain" description="Asparaginase/glutaminase C-terminal" evidence="6">
    <location>
        <begin position="208"/>
        <end position="322"/>
    </location>
</feature>
<dbReference type="InterPro" id="IPR037152">
    <property type="entry name" value="L-asparaginase_N_sf"/>
</dbReference>
<dbReference type="InterPro" id="IPR004550">
    <property type="entry name" value="AsnASE_II"/>
</dbReference>
<dbReference type="Gene3D" id="3.40.50.40">
    <property type="match status" value="1"/>
</dbReference>
<feature type="active site" description="O-isoaspartyl threonine intermediate" evidence="3">
    <location>
        <position position="14"/>
    </location>
</feature>
<dbReference type="SMART" id="SM00870">
    <property type="entry name" value="Asparaginase"/>
    <property type="match status" value="1"/>
</dbReference>
<dbReference type="CDD" id="cd08964">
    <property type="entry name" value="L-asparaginase_II"/>
    <property type="match status" value="1"/>
</dbReference>
<dbReference type="InterPro" id="IPR006034">
    <property type="entry name" value="Asparaginase/glutaminase-like"/>
</dbReference>
<evidence type="ECO:0000256" key="1">
    <source>
        <dbReference type="ARBA" id="ARBA00010518"/>
    </source>
</evidence>
<organism evidence="7 8">
    <name type="scientific">Iodidimonas gelatinilytica</name>
    <dbReference type="NCBI Taxonomy" id="1236966"/>
    <lineage>
        <taxon>Bacteria</taxon>
        <taxon>Pseudomonadati</taxon>
        <taxon>Pseudomonadota</taxon>
        <taxon>Alphaproteobacteria</taxon>
        <taxon>Iodidimonadales</taxon>
        <taxon>Iodidimonadaceae</taxon>
        <taxon>Iodidimonas</taxon>
    </lineage>
</organism>
<evidence type="ECO:0000313" key="8">
    <source>
        <dbReference type="Proteomes" id="UP000322084"/>
    </source>
</evidence>
<reference evidence="7 8" key="1">
    <citation type="submission" date="2019-09" db="EMBL/GenBank/DDBJ databases">
        <title>NBRP : Genome information of microbial organism related human and environment.</title>
        <authorList>
            <person name="Hattori M."/>
            <person name="Oshima K."/>
            <person name="Inaba H."/>
            <person name="Suda W."/>
            <person name="Sakamoto M."/>
            <person name="Iino T."/>
            <person name="Kitahara M."/>
            <person name="Oshida Y."/>
            <person name="Iida T."/>
            <person name="Kudo T."/>
            <person name="Itoh T."/>
            <person name="Ohkuma M."/>
        </authorList>
    </citation>
    <scope>NUCLEOTIDE SEQUENCE [LARGE SCALE GENOMIC DNA]</scope>
    <source>
        <strain evidence="7 8">Hi-2</strain>
    </source>
</reference>
<feature type="binding site" evidence="4">
    <location>
        <begin position="89"/>
        <end position="90"/>
    </location>
    <ligand>
        <name>substrate</name>
    </ligand>
</feature>
<comment type="caution">
    <text evidence="7">The sequence shown here is derived from an EMBL/GenBank/DDBJ whole genome shotgun (WGS) entry which is preliminary data.</text>
</comment>
<dbReference type="Pfam" id="PF17763">
    <property type="entry name" value="Asparaginase_C"/>
    <property type="match status" value="1"/>
</dbReference>
<dbReference type="GO" id="GO:0004067">
    <property type="term" value="F:asparaginase activity"/>
    <property type="evidence" value="ECO:0007669"/>
    <property type="project" value="UniProtKB-UniRule"/>
</dbReference>
<dbReference type="EMBL" id="BKCL01000001">
    <property type="protein sequence ID" value="GEQ96397.1"/>
    <property type="molecule type" value="Genomic_DNA"/>
</dbReference>
<evidence type="ECO:0000256" key="2">
    <source>
        <dbReference type="ARBA" id="ARBA00022801"/>
    </source>
</evidence>
<evidence type="ECO:0000256" key="3">
    <source>
        <dbReference type="PIRSR" id="PIRSR001220-1"/>
    </source>
</evidence>
<dbReference type="GO" id="GO:0006528">
    <property type="term" value="P:asparagine metabolic process"/>
    <property type="evidence" value="ECO:0007669"/>
    <property type="project" value="InterPro"/>
</dbReference>
<dbReference type="InterPro" id="IPR036152">
    <property type="entry name" value="Asp/glu_Ase-like_sf"/>
</dbReference>
<dbReference type="PIRSF" id="PIRSF500176">
    <property type="entry name" value="L_ASNase"/>
    <property type="match status" value="1"/>
</dbReference>
<accession>A0A5A7MKI3</accession>
<dbReference type="FunFam" id="3.40.50.1170:FF:000001">
    <property type="entry name" value="L-asparaginase 2"/>
    <property type="match status" value="1"/>
</dbReference>